<dbReference type="OrthoDB" id="7595506at2"/>
<sequence>MDDKEIQAETRLPKVILEKAIRSNNEFGWKQIDFLQVVETARKLKIATIGGQVQYLFPDGTCELYWLNYDSEGRQTNEGWIEYCNRTAKECTDRFNRLISTINIQKEAITSFSFIAGKEEAGININDHLFFILYFDDKETNLFADQ</sequence>
<keyword evidence="2" id="KW-1185">Reference proteome</keyword>
<protein>
    <submittedName>
        <fullName evidence="1">Uncharacterized protein</fullName>
    </submittedName>
</protein>
<dbReference type="RefSeq" id="WP_138364973.1">
    <property type="nucleotide sequence ID" value="NZ_VCEJ01000002.1"/>
</dbReference>
<accession>A0A5R9L5B5</accession>
<gene>
    <name evidence="1" type="ORF">FEN17_09265</name>
</gene>
<reference evidence="1 2" key="1">
    <citation type="submission" date="2019-05" db="EMBL/GenBank/DDBJ databases">
        <authorList>
            <person name="Qu J.-H."/>
        </authorList>
    </citation>
    <scope>NUCLEOTIDE SEQUENCE [LARGE SCALE GENOMIC DNA]</scope>
    <source>
        <strain evidence="1 2">T17</strain>
    </source>
</reference>
<organism evidence="1 2">
    <name type="scientific">Dyadobacter luticola</name>
    <dbReference type="NCBI Taxonomy" id="1979387"/>
    <lineage>
        <taxon>Bacteria</taxon>
        <taxon>Pseudomonadati</taxon>
        <taxon>Bacteroidota</taxon>
        <taxon>Cytophagia</taxon>
        <taxon>Cytophagales</taxon>
        <taxon>Spirosomataceae</taxon>
        <taxon>Dyadobacter</taxon>
    </lineage>
</organism>
<dbReference type="EMBL" id="VCEJ01000002">
    <property type="protein sequence ID" value="TLV03763.1"/>
    <property type="molecule type" value="Genomic_DNA"/>
</dbReference>
<evidence type="ECO:0000313" key="1">
    <source>
        <dbReference type="EMBL" id="TLV03763.1"/>
    </source>
</evidence>
<dbReference type="Proteomes" id="UP000306402">
    <property type="component" value="Unassembled WGS sequence"/>
</dbReference>
<proteinExistence type="predicted"/>
<name>A0A5R9L5B5_9BACT</name>
<comment type="caution">
    <text evidence="1">The sequence shown here is derived from an EMBL/GenBank/DDBJ whole genome shotgun (WGS) entry which is preliminary data.</text>
</comment>
<dbReference type="AlphaFoldDB" id="A0A5R9L5B5"/>
<evidence type="ECO:0000313" key="2">
    <source>
        <dbReference type="Proteomes" id="UP000306402"/>
    </source>
</evidence>